<dbReference type="AlphaFoldDB" id="E1NRV8"/>
<feature type="domain" description="ATP-dependent RecD2 DNA helicase-like helix-hairpin-helix" evidence="1">
    <location>
        <begin position="37"/>
        <end position="126"/>
    </location>
</feature>
<proteinExistence type="predicted"/>
<dbReference type="Pfam" id="PF14490">
    <property type="entry name" value="HHH_RecD2"/>
    <property type="match status" value="1"/>
</dbReference>
<evidence type="ECO:0000313" key="3">
    <source>
        <dbReference type="Proteomes" id="UP000003648"/>
    </source>
</evidence>
<comment type="caution">
    <text evidence="2">The sequence shown here is derived from an EMBL/GenBank/DDBJ whole genome shotgun (WGS) entry which is preliminary data.</text>
</comment>
<evidence type="ECO:0000313" key="2">
    <source>
        <dbReference type="EMBL" id="EFO71132.1"/>
    </source>
</evidence>
<organism evidence="2 3">
    <name type="scientific">Lactobacillus iners LactinV 01V1-a</name>
    <dbReference type="NCBI Taxonomy" id="879297"/>
    <lineage>
        <taxon>Bacteria</taxon>
        <taxon>Bacillati</taxon>
        <taxon>Bacillota</taxon>
        <taxon>Bacilli</taxon>
        <taxon>Lactobacillales</taxon>
        <taxon>Lactobacillaceae</taxon>
        <taxon>Lactobacillus</taxon>
    </lineage>
</organism>
<feature type="non-terminal residue" evidence="2">
    <location>
        <position position="137"/>
    </location>
</feature>
<dbReference type="Proteomes" id="UP000003648">
    <property type="component" value="Unassembled WGS sequence"/>
</dbReference>
<reference evidence="2 3" key="1">
    <citation type="submission" date="2010-09" db="EMBL/GenBank/DDBJ databases">
        <authorList>
            <person name="Durkin A.S."/>
            <person name="Madupu R."/>
            <person name="Torralba M."/>
            <person name="Gillis M."/>
            <person name="Methe B."/>
            <person name="Sutton G."/>
            <person name="Nelson K.E."/>
        </authorList>
    </citation>
    <scope>NUCLEOTIDE SEQUENCE [LARGE SCALE GENOMIC DNA]</scope>
    <source>
        <strain evidence="2 3">LactinV 01V1-a</strain>
    </source>
</reference>
<sequence>MGEDLFTKIKDNNKVVEDLKLTDKQRQSLLNGILHMDELGEILTQAVQYGINKSIITDLYNKYKGETLSKIEEDPYALIAETRGYGFKIADSIANKLGFKADDSRRLKGALMQVLLDSALKDGNTYLLMDKWLENTG</sequence>
<dbReference type="InterPro" id="IPR029493">
    <property type="entry name" value="RecD2-like_HHH"/>
</dbReference>
<gene>
    <name evidence="2" type="ORF">HMPREF9211_0885</name>
</gene>
<evidence type="ECO:0000259" key="1">
    <source>
        <dbReference type="Pfam" id="PF14490"/>
    </source>
</evidence>
<accession>E1NRV8</accession>
<dbReference type="Gene3D" id="1.10.10.2220">
    <property type="match status" value="1"/>
</dbReference>
<name>E1NRV8_9LACO</name>
<protein>
    <recommendedName>
        <fullName evidence="1">ATP-dependent RecD2 DNA helicase-like helix-hairpin-helix domain-containing protein</fullName>
    </recommendedName>
</protein>
<dbReference type="EMBL" id="AEHQ01000029">
    <property type="protein sequence ID" value="EFO71132.1"/>
    <property type="molecule type" value="Genomic_DNA"/>
</dbReference>